<dbReference type="InterPro" id="IPR003439">
    <property type="entry name" value="ABC_transporter-like_ATP-bd"/>
</dbReference>
<dbReference type="GO" id="GO:0016887">
    <property type="term" value="F:ATP hydrolysis activity"/>
    <property type="evidence" value="ECO:0007669"/>
    <property type="project" value="InterPro"/>
</dbReference>
<evidence type="ECO:0000256" key="2">
    <source>
        <dbReference type="ARBA" id="ARBA00022741"/>
    </source>
</evidence>
<dbReference type="GO" id="GO:0005524">
    <property type="term" value="F:ATP binding"/>
    <property type="evidence" value="ECO:0007669"/>
    <property type="project" value="UniProtKB-KW"/>
</dbReference>
<dbReference type="STRING" id="69.GLE_2529"/>
<evidence type="ECO:0000256" key="1">
    <source>
        <dbReference type="ARBA" id="ARBA00022448"/>
    </source>
</evidence>
<evidence type="ECO:0000313" key="4">
    <source>
        <dbReference type="EMBL" id="ALN57878.1"/>
    </source>
</evidence>
<dbReference type="SMART" id="SM00382">
    <property type="entry name" value="AAA"/>
    <property type="match status" value="1"/>
</dbReference>
<dbReference type="InterPro" id="IPR003593">
    <property type="entry name" value="AAA+_ATPase"/>
</dbReference>
<sequence>MIEVERLSKTFAYHTKKEGLLGSIGNLFHRPTLHKQAVSEVSFRIEGGEIVGLLGPNGAGKSTLIKMLSGILYPTSGSARVAGYVPWERALAFRRSIGIVMGQRSQLWPDLPAMDSYLLNQRIYDVEETAFRRVIVELSGLLDVRRLLDIQVRRLSLGERIKLDLIGALLHSPRVVFLDEPTIGLDFAAQKSIRGFIRDYCDRFGATIVLTSHYSTDIEDLCRRVIVTHHGKLLYDGELVRIADRFSFAKIVRFRVRSAAAAVALPFDYALQEKPDGEYWIEARSEHVNEVIRVLLDRLEVEDLRIEHLPLERSIESLYVG</sequence>
<keyword evidence="1" id="KW-0813">Transport</keyword>
<accession>A0A0S2DGT7</accession>
<evidence type="ECO:0000313" key="5">
    <source>
        <dbReference type="Proteomes" id="UP000061569"/>
    </source>
</evidence>
<dbReference type="SUPFAM" id="SSF52540">
    <property type="entry name" value="P-loop containing nucleoside triphosphate hydrolases"/>
    <property type="match status" value="1"/>
</dbReference>
<keyword evidence="2" id="KW-0547">Nucleotide-binding</keyword>
<dbReference type="PATRIC" id="fig|69.6.peg.2491"/>
<dbReference type="InterPro" id="IPR050763">
    <property type="entry name" value="ABC_transporter_ATP-binding"/>
</dbReference>
<dbReference type="Pfam" id="PF00005">
    <property type="entry name" value="ABC_tran"/>
    <property type="match status" value="1"/>
</dbReference>
<name>A0A0S2DGT7_LYSEN</name>
<reference evidence="4 5" key="1">
    <citation type="submission" date="2015-11" db="EMBL/GenBank/DDBJ databases">
        <title>Genome sequences of Lysobacter enzymogenes strain C3 and Lysobacter antibioticus ATCC 29479.</title>
        <authorList>
            <person name="Kobayashi D.Y."/>
        </authorList>
    </citation>
    <scope>NUCLEOTIDE SEQUENCE [LARGE SCALE GENOMIC DNA]</scope>
    <source>
        <strain evidence="4 5">C3</strain>
    </source>
</reference>
<dbReference type="PROSITE" id="PS50893">
    <property type="entry name" value="ABC_TRANSPORTER_2"/>
    <property type="match status" value="1"/>
</dbReference>
<dbReference type="AlphaFoldDB" id="A0A0S2DGT7"/>
<dbReference type="InterPro" id="IPR027417">
    <property type="entry name" value="P-loop_NTPase"/>
</dbReference>
<proteinExistence type="predicted"/>
<dbReference type="EMBL" id="CP013140">
    <property type="protein sequence ID" value="ALN57878.1"/>
    <property type="molecule type" value="Genomic_DNA"/>
</dbReference>
<evidence type="ECO:0000256" key="3">
    <source>
        <dbReference type="ARBA" id="ARBA00022840"/>
    </source>
</evidence>
<dbReference type="KEGG" id="lez:GLE_2529"/>
<dbReference type="Gene3D" id="3.40.50.300">
    <property type="entry name" value="P-loop containing nucleotide triphosphate hydrolases"/>
    <property type="match status" value="1"/>
</dbReference>
<gene>
    <name evidence="4" type="ORF">GLE_2529</name>
</gene>
<organism evidence="4 5">
    <name type="scientific">Lysobacter enzymogenes</name>
    <dbReference type="NCBI Taxonomy" id="69"/>
    <lineage>
        <taxon>Bacteria</taxon>
        <taxon>Pseudomonadati</taxon>
        <taxon>Pseudomonadota</taxon>
        <taxon>Gammaproteobacteria</taxon>
        <taxon>Lysobacterales</taxon>
        <taxon>Lysobacteraceae</taxon>
        <taxon>Lysobacter</taxon>
    </lineage>
</organism>
<dbReference type="OrthoDB" id="9775490at2"/>
<dbReference type="Proteomes" id="UP000061569">
    <property type="component" value="Chromosome"/>
</dbReference>
<dbReference type="PANTHER" id="PTHR42711:SF4">
    <property type="entry name" value="ABC TRANSPORTER RELATED"/>
    <property type="match status" value="1"/>
</dbReference>
<protein>
    <submittedName>
        <fullName evidence="4">ABC transporter, ATP-binding protein</fullName>
    </submittedName>
</protein>
<dbReference type="PANTHER" id="PTHR42711">
    <property type="entry name" value="ABC TRANSPORTER ATP-BINDING PROTEIN"/>
    <property type="match status" value="1"/>
</dbReference>
<keyword evidence="3 4" id="KW-0067">ATP-binding</keyword>